<reference evidence="2" key="1">
    <citation type="submission" date="2017-09" db="EMBL/GenBank/DDBJ databases">
        <title>Depth-based differentiation of microbial function through sediment-hosted aquifers and enrichment of novel symbionts in the deep terrestrial subsurface.</title>
        <authorList>
            <person name="Probst A.J."/>
            <person name="Ladd B."/>
            <person name="Jarett J.K."/>
            <person name="Geller-Mcgrath D.E."/>
            <person name="Sieber C.M.K."/>
            <person name="Emerson J.B."/>
            <person name="Anantharaman K."/>
            <person name="Thomas B.C."/>
            <person name="Malmstrom R."/>
            <person name="Stieglmeier M."/>
            <person name="Klingl A."/>
            <person name="Woyke T."/>
            <person name="Ryan C.M."/>
            <person name="Banfield J.F."/>
        </authorList>
    </citation>
    <scope>NUCLEOTIDE SEQUENCE [LARGE SCALE GENOMIC DNA]</scope>
</reference>
<gene>
    <name evidence="1" type="ORF">COS33_01800</name>
</gene>
<proteinExistence type="predicted"/>
<dbReference type="Proteomes" id="UP000230595">
    <property type="component" value="Unassembled WGS sequence"/>
</dbReference>
<name>A0A2M7CPV6_9BACT</name>
<dbReference type="AlphaFoldDB" id="A0A2M7CPV6"/>
<accession>A0A2M7CPV6</accession>
<evidence type="ECO:0000313" key="1">
    <source>
        <dbReference type="EMBL" id="PIV31702.1"/>
    </source>
</evidence>
<sequence length="104" mass="12211">MVILRKSKKIFWTNHAKDKMRFYKLSEQRILRILNSPSRIEEGIAPNTIAMMQSAGSVKHPHEIWMMIQETKVRRKIISAWKYPGKTKPGDPLPEEILRELKIA</sequence>
<comment type="caution">
    <text evidence="1">The sequence shown here is derived from an EMBL/GenBank/DDBJ whole genome shotgun (WGS) entry which is preliminary data.</text>
</comment>
<dbReference type="EMBL" id="PEUH01000042">
    <property type="protein sequence ID" value="PIV31702.1"/>
    <property type="molecule type" value="Genomic_DNA"/>
</dbReference>
<evidence type="ECO:0008006" key="3">
    <source>
        <dbReference type="Google" id="ProtNLM"/>
    </source>
</evidence>
<evidence type="ECO:0000313" key="2">
    <source>
        <dbReference type="Proteomes" id="UP000230595"/>
    </source>
</evidence>
<protein>
    <recommendedName>
        <fullName evidence="3">DUF4258 domain-containing protein</fullName>
    </recommendedName>
</protein>
<organism evidence="1 2">
    <name type="scientific">Candidatus Wolfebacteria bacterium CG02_land_8_20_14_3_00_37_12</name>
    <dbReference type="NCBI Taxonomy" id="1975066"/>
    <lineage>
        <taxon>Bacteria</taxon>
        <taxon>Candidatus Wolfeibacteriota</taxon>
    </lineage>
</organism>